<dbReference type="Pfam" id="PF00395">
    <property type="entry name" value="SLH"/>
    <property type="match status" value="3"/>
</dbReference>
<dbReference type="EMBL" id="JACRSP010000005">
    <property type="protein sequence ID" value="MBC8537072.1"/>
    <property type="molecule type" value="Genomic_DNA"/>
</dbReference>
<dbReference type="Proteomes" id="UP000620366">
    <property type="component" value="Unassembled WGS sequence"/>
</dbReference>
<dbReference type="PROSITE" id="PS51272">
    <property type="entry name" value="SLH"/>
    <property type="match status" value="3"/>
</dbReference>
<dbReference type="InterPro" id="IPR001119">
    <property type="entry name" value="SLH_dom"/>
</dbReference>
<dbReference type="RefSeq" id="WP_249301311.1">
    <property type="nucleotide sequence ID" value="NZ_JACRSP010000005.1"/>
</dbReference>
<gene>
    <name evidence="5" type="ORF">H8695_10275</name>
</gene>
<feature type="domain" description="SLH" evidence="4">
    <location>
        <begin position="872"/>
        <end position="931"/>
    </location>
</feature>
<dbReference type="AlphaFoldDB" id="A0A926DFU8"/>
<dbReference type="Pfam" id="PF18998">
    <property type="entry name" value="Flg_new_2"/>
    <property type="match status" value="1"/>
</dbReference>
<evidence type="ECO:0000256" key="2">
    <source>
        <dbReference type="SAM" id="MobiDB-lite"/>
    </source>
</evidence>
<name>A0A926DFU8_9FIRM</name>
<evidence type="ECO:0000313" key="5">
    <source>
        <dbReference type="EMBL" id="MBC8537072.1"/>
    </source>
</evidence>
<feature type="chain" id="PRO_5037893952" evidence="3">
    <location>
        <begin position="26"/>
        <end position="1054"/>
    </location>
</feature>
<feature type="domain" description="SLH" evidence="4">
    <location>
        <begin position="932"/>
        <end position="995"/>
    </location>
</feature>
<evidence type="ECO:0000259" key="4">
    <source>
        <dbReference type="PROSITE" id="PS51272"/>
    </source>
</evidence>
<keyword evidence="1" id="KW-0677">Repeat</keyword>
<accession>A0A926DFU8</accession>
<proteinExistence type="predicted"/>
<dbReference type="InterPro" id="IPR044060">
    <property type="entry name" value="Bacterial_rp_domain"/>
</dbReference>
<evidence type="ECO:0000256" key="1">
    <source>
        <dbReference type="ARBA" id="ARBA00022737"/>
    </source>
</evidence>
<sequence length="1054" mass="105829">MRKRILAVLLALCMALAALPMTAFAVDLTGSGTEADPYQVATEEELRAAVDAGGYIELTASIEGMATSLNVTGDVTLDLQGNTLETTVQSGYFFNVSPGGSLTVNDSATGGRLVSTKVRVVQVYAGASFTLNGGTLEVTDGDMSADVTVFNFGNMTINGGTVRGVTAIYNYAPAALGDFTGNAVLTLNGGKIEGVPCTTASKDEYIGSNWACALMGEGVDGDGNVKNPEGVTLNIKGGEIVASDGGQAIATNASSGKYAGFVINMTAGSVSASGDDGCAMYLPAIGVTNISGGTVSGAQGIRIAAGELNVTGGEIIGTALLTDDADLVSGGSGGTQGAIVVGKASSGYVGNASVAIGGTAVIKNTAEGEGTKPAIIVSDKNMGEGGSYDQNSIEVSLDGAEVQGDVVKVSNTTPGATTKDGGNTSLTVKDTTIEGNVINKSKEGSTELSGVTVTGDVKTESAGSTLISNSKVEGSVTNATEGSSTVIENSDVGSRPETGNVVITNSTVDGTPVEDELGSNVAQVGGKPYTSLAEALTAAKSGQTVTLLVGEVALSSAIPAGVTLSVGSGQKLTVAEGDALTVLGSTGTLAVQAGGSFVLADDEIVGEDGRLAVDAGSVEIVLSTGAVTLKSGAKATVPSGKELNLLLPGGAVRLDVTIENGASATVSGKLTVPNDASLSVDGTLNISSSGLLRVGSKGTLSGSGEISNSGKVTLHRGVDTEAAVSLAITLNSGGEVYSQLTETDLDSLIERGEKTTGSFTVAGITGDGGELLSFATKYTYKTQGGGTIVTTYPIQVAAVANGTVSASTSAAMTGSTVTLTVKPADGFVVGSVTVTAADGSAVAVTAGANGTWTFTMPAGAVTVSASFQASETGLPYTDVQAADWFYSAVKYVTDNEIMNGCDTDLFLPNEPLSRGMLVTVLWRMENSVAVDDSLVFDDVDAGAWYGEAVRWAAANGIVNGVTETTFAPDSAITREQLAVILYRYAQHKGYDVTAGGALDYPDAQSVADYAAEAMQWACAESLINGMDGLLNPQGGATRAQVATIIMRLCENVAK</sequence>
<keyword evidence="3" id="KW-0732">Signal</keyword>
<feature type="signal peptide" evidence="3">
    <location>
        <begin position="1"/>
        <end position="25"/>
    </location>
</feature>
<feature type="compositionally biased region" description="Polar residues" evidence="2">
    <location>
        <begin position="473"/>
        <end position="492"/>
    </location>
</feature>
<feature type="region of interest" description="Disordered" evidence="2">
    <location>
        <begin position="473"/>
        <end position="497"/>
    </location>
</feature>
<protein>
    <submittedName>
        <fullName evidence="5">S-layer homology domain-containing protein</fullName>
    </submittedName>
</protein>
<comment type="caution">
    <text evidence="5">The sequence shown here is derived from an EMBL/GenBank/DDBJ whole genome shotgun (WGS) entry which is preliminary data.</text>
</comment>
<reference evidence="5" key="1">
    <citation type="submission" date="2020-08" db="EMBL/GenBank/DDBJ databases">
        <title>Genome public.</title>
        <authorList>
            <person name="Liu C."/>
            <person name="Sun Q."/>
        </authorList>
    </citation>
    <scope>NUCLEOTIDE SEQUENCE</scope>
    <source>
        <strain evidence="5">BX7</strain>
    </source>
</reference>
<feature type="domain" description="SLH" evidence="4">
    <location>
        <begin position="997"/>
        <end position="1054"/>
    </location>
</feature>
<evidence type="ECO:0000313" key="6">
    <source>
        <dbReference type="Proteomes" id="UP000620366"/>
    </source>
</evidence>
<keyword evidence="6" id="KW-1185">Reference proteome</keyword>
<organism evidence="5 6">
    <name type="scientific">Feifania hominis</name>
    <dbReference type="NCBI Taxonomy" id="2763660"/>
    <lineage>
        <taxon>Bacteria</taxon>
        <taxon>Bacillati</taxon>
        <taxon>Bacillota</taxon>
        <taxon>Clostridia</taxon>
        <taxon>Eubacteriales</taxon>
        <taxon>Feifaniaceae</taxon>
        <taxon>Feifania</taxon>
    </lineage>
</organism>
<evidence type="ECO:0000256" key="3">
    <source>
        <dbReference type="SAM" id="SignalP"/>
    </source>
</evidence>